<dbReference type="Pfam" id="PF00293">
    <property type="entry name" value="NUDIX"/>
    <property type="match status" value="1"/>
</dbReference>
<protein>
    <submittedName>
        <fullName evidence="6">8-oxo-dGTP diphosphatase</fullName>
    </submittedName>
</protein>
<dbReference type="RefSeq" id="WP_110887179.1">
    <property type="nucleotide sequence ID" value="NZ_QJSX01000009.1"/>
</dbReference>
<dbReference type="InterPro" id="IPR020084">
    <property type="entry name" value="NUDIX_hydrolase_CS"/>
</dbReference>
<dbReference type="SUPFAM" id="SSF55811">
    <property type="entry name" value="Nudix"/>
    <property type="match status" value="1"/>
</dbReference>
<dbReference type="PANTHER" id="PTHR43046">
    <property type="entry name" value="GDP-MANNOSE MANNOSYL HYDROLASE"/>
    <property type="match status" value="1"/>
</dbReference>
<dbReference type="InterPro" id="IPR000086">
    <property type="entry name" value="NUDIX_hydrolase_dom"/>
</dbReference>
<dbReference type="AlphaFoldDB" id="A0A318SHJ1"/>
<dbReference type="Proteomes" id="UP000248326">
    <property type="component" value="Unassembled WGS sequence"/>
</dbReference>
<dbReference type="InterPro" id="IPR015797">
    <property type="entry name" value="NUDIX_hydrolase-like_dom_sf"/>
</dbReference>
<evidence type="ECO:0000259" key="5">
    <source>
        <dbReference type="PROSITE" id="PS51462"/>
    </source>
</evidence>
<keyword evidence="2 4" id="KW-0378">Hydrolase</keyword>
<gene>
    <name evidence="6" type="ORF">DES52_109175</name>
</gene>
<evidence type="ECO:0000256" key="1">
    <source>
        <dbReference type="ARBA" id="ARBA00001946"/>
    </source>
</evidence>
<dbReference type="PANTHER" id="PTHR43046:SF12">
    <property type="entry name" value="GDP-MANNOSE MANNOSYL HYDROLASE"/>
    <property type="match status" value="1"/>
</dbReference>
<comment type="similarity">
    <text evidence="4">Belongs to the Nudix hydrolase family.</text>
</comment>
<keyword evidence="7" id="KW-1185">Reference proteome</keyword>
<evidence type="ECO:0000313" key="7">
    <source>
        <dbReference type="Proteomes" id="UP000248326"/>
    </source>
</evidence>
<dbReference type="OrthoDB" id="9816289at2"/>
<sequence>MPRRDLLVAAAILRDRAGRVLLVGNDWQGAGRVRYTLPGGMVEAGETAPEAMIREIFEETGLRVTAIQHMAYCVHIEDERRSERAIAIVFEARWEGLLNPADPDGFIVDARFFTQDEILARLESPPMRDPLSDYLATSQPGRFYAFKGWDGKGGLRIPGLAQKK</sequence>
<comment type="cofactor">
    <cofactor evidence="1">
        <name>Mg(2+)</name>
        <dbReference type="ChEBI" id="CHEBI:18420"/>
    </cofactor>
</comment>
<comment type="caution">
    <text evidence="6">The sequence shown here is derived from an EMBL/GenBank/DDBJ whole genome shotgun (WGS) entry which is preliminary data.</text>
</comment>
<dbReference type="Gene3D" id="3.90.79.10">
    <property type="entry name" value="Nucleoside Triphosphate Pyrophosphohydrolase"/>
    <property type="match status" value="1"/>
</dbReference>
<dbReference type="CDD" id="cd02883">
    <property type="entry name" value="NUDIX_Hydrolase"/>
    <property type="match status" value="1"/>
</dbReference>
<reference evidence="6 7" key="1">
    <citation type="submission" date="2018-06" db="EMBL/GenBank/DDBJ databases">
        <title>Genomic Encyclopedia of Type Strains, Phase IV (KMG-IV): sequencing the most valuable type-strain genomes for metagenomic binning, comparative biology and taxonomic classification.</title>
        <authorList>
            <person name="Goeker M."/>
        </authorList>
    </citation>
    <scope>NUCLEOTIDE SEQUENCE [LARGE SCALE GENOMIC DNA]</scope>
    <source>
        <strain evidence="6 7">DSM 18048</strain>
    </source>
</reference>
<dbReference type="InterPro" id="IPR020476">
    <property type="entry name" value="Nudix_hydrolase"/>
</dbReference>
<evidence type="ECO:0000256" key="3">
    <source>
        <dbReference type="ARBA" id="ARBA00022842"/>
    </source>
</evidence>
<proteinExistence type="inferred from homology"/>
<name>A0A318SHJ1_9DEIO</name>
<organism evidence="6 7">
    <name type="scientific">Deinococcus yavapaiensis KR-236</name>
    <dbReference type="NCBI Taxonomy" id="694435"/>
    <lineage>
        <taxon>Bacteria</taxon>
        <taxon>Thermotogati</taxon>
        <taxon>Deinococcota</taxon>
        <taxon>Deinococci</taxon>
        <taxon>Deinococcales</taxon>
        <taxon>Deinococcaceae</taxon>
        <taxon>Deinococcus</taxon>
    </lineage>
</organism>
<dbReference type="PROSITE" id="PS00893">
    <property type="entry name" value="NUDIX_BOX"/>
    <property type="match status" value="1"/>
</dbReference>
<dbReference type="PRINTS" id="PR00502">
    <property type="entry name" value="NUDIXFAMILY"/>
</dbReference>
<feature type="domain" description="Nudix hydrolase" evidence="5">
    <location>
        <begin position="3"/>
        <end position="135"/>
    </location>
</feature>
<dbReference type="PROSITE" id="PS51462">
    <property type="entry name" value="NUDIX"/>
    <property type="match status" value="1"/>
</dbReference>
<evidence type="ECO:0000256" key="4">
    <source>
        <dbReference type="RuleBase" id="RU003476"/>
    </source>
</evidence>
<keyword evidence="3" id="KW-0460">Magnesium</keyword>
<accession>A0A318SHJ1</accession>
<dbReference type="GO" id="GO:0016787">
    <property type="term" value="F:hydrolase activity"/>
    <property type="evidence" value="ECO:0007669"/>
    <property type="project" value="UniProtKB-KW"/>
</dbReference>
<evidence type="ECO:0000256" key="2">
    <source>
        <dbReference type="ARBA" id="ARBA00022801"/>
    </source>
</evidence>
<evidence type="ECO:0000313" key="6">
    <source>
        <dbReference type="EMBL" id="PYE53398.1"/>
    </source>
</evidence>
<dbReference type="EMBL" id="QJSX01000009">
    <property type="protein sequence ID" value="PYE53398.1"/>
    <property type="molecule type" value="Genomic_DNA"/>
</dbReference>